<evidence type="ECO:0000313" key="5">
    <source>
        <dbReference type="Proteomes" id="UP000775500"/>
    </source>
</evidence>
<accession>A0A7W8CZ38</accession>
<dbReference type="AlphaFoldDB" id="A0A7W8CZ38"/>
<comment type="caution">
    <text evidence="2">The sequence shown here is derived from an EMBL/GenBank/DDBJ whole genome shotgun (WGS) entry which is preliminary data.</text>
</comment>
<dbReference type="Proteomes" id="UP000775500">
    <property type="component" value="Unassembled WGS sequence"/>
</dbReference>
<dbReference type="EMBL" id="JACHHD010000002">
    <property type="protein sequence ID" value="MBB5184258.1"/>
    <property type="molecule type" value="Genomic_DNA"/>
</dbReference>
<evidence type="ECO:0000313" key="4">
    <source>
        <dbReference type="Proteomes" id="UP000521313"/>
    </source>
</evidence>
<reference evidence="3" key="2">
    <citation type="submission" date="2020-08" db="EMBL/GenBank/DDBJ databases">
        <authorList>
            <person name="Cejkova D."/>
            <person name="Kubasova T."/>
            <person name="Jahodarova E."/>
            <person name="Rychlik I."/>
        </authorList>
    </citation>
    <scope>NUCLEOTIDE SEQUENCE</scope>
    <source>
        <strain evidence="3">An423</strain>
    </source>
</reference>
<keyword evidence="1" id="KW-0472">Membrane</keyword>
<keyword evidence="1" id="KW-1133">Transmembrane helix</keyword>
<evidence type="ECO:0000256" key="1">
    <source>
        <dbReference type="SAM" id="Phobius"/>
    </source>
</evidence>
<dbReference type="RefSeq" id="WP_183374076.1">
    <property type="nucleotide sequence ID" value="NZ_CALVCN010000033.1"/>
</dbReference>
<keyword evidence="1" id="KW-0812">Transmembrane</keyword>
<gene>
    <name evidence="3" type="ORF">H5982_04955</name>
    <name evidence="2" type="ORF">HNQ43_000293</name>
</gene>
<sequence length="152" mass="17614">MAKKNRKYGARFTALLGILFIVLFSVLWALFISGPNRIQEENQEQMIAQIEKNNPDIQGLTIHQFDYLTAQGYTETTLYWFDVTGNEITTRDISTLDYQRARDIASEDYGIEAESVELGYGYDNPVYVIQGADRMLLLDYDSFVRVYEREVQ</sequence>
<reference evidence="3 5" key="3">
    <citation type="journal article" date="2021" name="Sci. Rep.">
        <title>The distribution of antibiotic resistance genes in chicken gut microbiota commensals.</title>
        <authorList>
            <person name="Juricova H."/>
            <person name="Matiasovicova J."/>
            <person name="Kubasova T."/>
            <person name="Cejkova D."/>
            <person name="Rychlik I."/>
        </authorList>
    </citation>
    <scope>NUCLEOTIDE SEQUENCE [LARGE SCALE GENOMIC DNA]</scope>
    <source>
        <strain evidence="3 5">An423</strain>
    </source>
</reference>
<keyword evidence="5" id="KW-1185">Reference proteome</keyword>
<reference evidence="2 4" key="1">
    <citation type="submission" date="2020-08" db="EMBL/GenBank/DDBJ databases">
        <title>Genomic Encyclopedia of Type Strains, Phase IV (KMG-IV): sequencing the most valuable type-strain genomes for metagenomic binning, comparative biology and taxonomic classification.</title>
        <authorList>
            <person name="Goeker M."/>
        </authorList>
    </citation>
    <scope>NUCLEOTIDE SEQUENCE [LARGE SCALE GENOMIC DNA]</scope>
    <source>
        <strain evidence="2 4">DSM 26963</strain>
    </source>
</reference>
<organism evidence="2 4">
    <name type="scientific">Faecalicoccus acidiformans</name>
    <dbReference type="NCBI Taxonomy" id="915173"/>
    <lineage>
        <taxon>Bacteria</taxon>
        <taxon>Bacillati</taxon>
        <taxon>Bacillota</taxon>
        <taxon>Erysipelotrichia</taxon>
        <taxon>Erysipelotrichales</taxon>
        <taxon>Erysipelotrichaceae</taxon>
        <taxon>Faecalicoccus</taxon>
    </lineage>
</organism>
<feature type="transmembrane region" description="Helical" evidence="1">
    <location>
        <begin position="12"/>
        <end position="31"/>
    </location>
</feature>
<protein>
    <submittedName>
        <fullName evidence="2">Uncharacterized protein YpmB</fullName>
    </submittedName>
</protein>
<name>A0A7W8CZ38_9FIRM</name>
<dbReference type="Proteomes" id="UP000521313">
    <property type="component" value="Unassembled WGS sequence"/>
</dbReference>
<evidence type="ECO:0000313" key="3">
    <source>
        <dbReference type="EMBL" id="MBM6831459.1"/>
    </source>
</evidence>
<proteinExistence type="predicted"/>
<evidence type="ECO:0000313" key="2">
    <source>
        <dbReference type="EMBL" id="MBB5184258.1"/>
    </source>
</evidence>
<dbReference type="EMBL" id="JACJLU010000004">
    <property type="protein sequence ID" value="MBM6831459.1"/>
    <property type="molecule type" value="Genomic_DNA"/>
</dbReference>